<gene>
    <name evidence="4" type="ORF">SAMN00768000_2984</name>
</gene>
<comment type="similarity">
    <text evidence="1">Belongs to the non-flavoprotein flavin reductase family.</text>
</comment>
<dbReference type="OrthoDB" id="9794638at2"/>
<dbReference type="Proteomes" id="UP000192660">
    <property type="component" value="Unassembled WGS sequence"/>
</dbReference>
<dbReference type="Pfam" id="PF01613">
    <property type="entry name" value="Flavin_Reduct"/>
    <property type="match status" value="1"/>
</dbReference>
<dbReference type="Gene3D" id="2.30.110.10">
    <property type="entry name" value="Electron Transport, Fmn-binding Protein, Chain A"/>
    <property type="match status" value="1"/>
</dbReference>
<feature type="domain" description="Flavin reductase like" evidence="3">
    <location>
        <begin position="10"/>
        <end position="158"/>
    </location>
</feature>
<evidence type="ECO:0000313" key="4">
    <source>
        <dbReference type="EMBL" id="SMC06721.1"/>
    </source>
</evidence>
<dbReference type="GO" id="GO:0042602">
    <property type="term" value="F:riboflavin reductase (NADPH) activity"/>
    <property type="evidence" value="ECO:0007669"/>
    <property type="project" value="TreeGrafter"/>
</dbReference>
<dbReference type="InterPro" id="IPR050268">
    <property type="entry name" value="NADH-dep_flavin_reductase"/>
</dbReference>
<organism evidence="4 5">
    <name type="scientific">Sulfobacillus thermosulfidooxidans (strain DSM 9293 / VKM B-1269 / AT-1)</name>
    <dbReference type="NCBI Taxonomy" id="929705"/>
    <lineage>
        <taxon>Bacteria</taxon>
        <taxon>Bacillati</taxon>
        <taxon>Bacillota</taxon>
        <taxon>Clostridia</taxon>
        <taxon>Eubacteriales</taxon>
        <taxon>Clostridiales Family XVII. Incertae Sedis</taxon>
        <taxon>Sulfobacillus</taxon>
    </lineage>
</organism>
<accession>A0A1W1WK84</accession>
<dbReference type="InterPro" id="IPR012349">
    <property type="entry name" value="Split_barrel_FMN-bd"/>
</dbReference>
<dbReference type="GO" id="GO:0010181">
    <property type="term" value="F:FMN binding"/>
    <property type="evidence" value="ECO:0007669"/>
    <property type="project" value="InterPro"/>
</dbReference>
<evidence type="ECO:0000256" key="2">
    <source>
        <dbReference type="ARBA" id="ARBA00023002"/>
    </source>
</evidence>
<dbReference type="STRING" id="28034.BFX07_10635"/>
<dbReference type="SMART" id="SM00903">
    <property type="entry name" value="Flavin_Reduct"/>
    <property type="match status" value="1"/>
</dbReference>
<evidence type="ECO:0000256" key="1">
    <source>
        <dbReference type="ARBA" id="ARBA00008898"/>
    </source>
</evidence>
<dbReference type="EMBL" id="FWWY01000001">
    <property type="protein sequence ID" value="SMC06721.1"/>
    <property type="molecule type" value="Genomic_DNA"/>
</dbReference>
<dbReference type="RefSeq" id="WP_020372987.1">
    <property type="nucleotide sequence ID" value="NZ_FWWY01000001.1"/>
</dbReference>
<sequence>MDQEAKKKSLRMITYGLYILAVKDGEELAAGTVNWLSQASFTPPLIMVGVKKDSHLHTLIEKTQKFAISVLAQDQKNIASDFFRPTQLDGGQLNGHPFEFSPDYQYPLLTECPAWFEAKVTATVPGGDHTVYVAEVTDAGVRQADAIPLMMRDTGWFYGG</sequence>
<dbReference type="AlphaFoldDB" id="A0A1W1WK84"/>
<keyword evidence="2" id="KW-0560">Oxidoreductase</keyword>
<evidence type="ECO:0000313" key="5">
    <source>
        <dbReference type="Proteomes" id="UP000192660"/>
    </source>
</evidence>
<name>A0A1W1WK84_SULTA</name>
<dbReference type="SUPFAM" id="SSF50475">
    <property type="entry name" value="FMN-binding split barrel"/>
    <property type="match status" value="1"/>
</dbReference>
<dbReference type="PANTHER" id="PTHR30466:SF11">
    <property type="entry name" value="FLAVIN-DEPENDENT MONOOXYGENASE, REDUCTASE SUBUNIT HSAB"/>
    <property type="match status" value="1"/>
</dbReference>
<keyword evidence="5" id="KW-1185">Reference proteome</keyword>
<dbReference type="PANTHER" id="PTHR30466">
    <property type="entry name" value="FLAVIN REDUCTASE"/>
    <property type="match status" value="1"/>
</dbReference>
<proteinExistence type="inferred from homology"/>
<evidence type="ECO:0000259" key="3">
    <source>
        <dbReference type="SMART" id="SM00903"/>
    </source>
</evidence>
<dbReference type="InterPro" id="IPR002563">
    <property type="entry name" value="Flavin_Rdtase-like_dom"/>
</dbReference>
<reference evidence="5" key="1">
    <citation type="submission" date="2017-04" db="EMBL/GenBank/DDBJ databases">
        <authorList>
            <person name="Varghese N."/>
            <person name="Submissions S."/>
        </authorList>
    </citation>
    <scope>NUCLEOTIDE SEQUENCE [LARGE SCALE GENOMIC DNA]</scope>
    <source>
        <strain evidence="5">DSM 9293</strain>
    </source>
</reference>
<protein>
    <submittedName>
        <fullName evidence="4">NADH-FMN oxidoreductase RutF, flavin reductase (DIM6/NTAB) family</fullName>
    </submittedName>
</protein>